<protein>
    <submittedName>
        <fullName evidence="4">Uncharacterized protein</fullName>
    </submittedName>
</protein>
<dbReference type="EMBL" id="UINC01004320">
    <property type="protein sequence ID" value="SVA13444.1"/>
    <property type="molecule type" value="Genomic_DNA"/>
</dbReference>
<dbReference type="GO" id="GO:0008422">
    <property type="term" value="F:beta-glucosidase activity"/>
    <property type="evidence" value="ECO:0007669"/>
    <property type="project" value="TreeGrafter"/>
</dbReference>
<name>A0A381TCI8_9ZZZZ</name>
<dbReference type="PANTHER" id="PTHR10353:SF209">
    <property type="entry name" value="GALACTOLIPID GALACTOSYLTRANSFERASE SFR2, CHLOROPLASTIC"/>
    <property type="match status" value="1"/>
</dbReference>
<keyword evidence="3" id="KW-0326">Glycosidase</keyword>
<evidence type="ECO:0000256" key="2">
    <source>
        <dbReference type="ARBA" id="ARBA00022801"/>
    </source>
</evidence>
<evidence type="ECO:0000256" key="3">
    <source>
        <dbReference type="ARBA" id="ARBA00023295"/>
    </source>
</evidence>
<dbReference type="InterPro" id="IPR017853">
    <property type="entry name" value="GH"/>
</dbReference>
<dbReference type="Gene3D" id="3.20.20.80">
    <property type="entry name" value="Glycosidases"/>
    <property type="match status" value="1"/>
</dbReference>
<evidence type="ECO:0000313" key="4">
    <source>
        <dbReference type="EMBL" id="SVA13444.1"/>
    </source>
</evidence>
<accession>A0A381TCI8</accession>
<keyword evidence="2" id="KW-0378">Hydrolase</keyword>
<comment type="similarity">
    <text evidence="1">Belongs to the glycosyl hydrolase 1 family.</text>
</comment>
<dbReference type="InterPro" id="IPR001360">
    <property type="entry name" value="Glyco_hydro_1"/>
</dbReference>
<dbReference type="PANTHER" id="PTHR10353">
    <property type="entry name" value="GLYCOSYL HYDROLASE"/>
    <property type="match status" value="1"/>
</dbReference>
<gene>
    <name evidence="4" type="ORF">METZ01_LOCUS66298</name>
</gene>
<reference evidence="4" key="1">
    <citation type="submission" date="2018-05" db="EMBL/GenBank/DDBJ databases">
        <authorList>
            <person name="Lanie J.A."/>
            <person name="Ng W.-L."/>
            <person name="Kazmierczak K.M."/>
            <person name="Andrzejewski T.M."/>
            <person name="Davidsen T.M."/>
            <person name="Wayne K.J."/>
            <person name="Tettelin H."/>
            <person name="Glass J.I."/>
            <person name="Rusch D."/>
            <person name="Podicherti R."/>
            <person name="Tsui H.-C.T."/>
            <person name="Winkler M.E."/>
        </authorList>
    </citation>
    <scope>NUCLEOTIDE SEQUENCE</scope>
</reference>
<dbReference type="GO" id="GO:0005975">
    <property type="term" value="P:carbohydrate metabolic process"/>
    <property type="evidence" value="ECO:0007669"/>
    <property type="project" value="InterPro"/>
</dbReference>
<dbReference type="AlphaFoldDB" id="A0A381TCI8"/>
<organism evidence="4">
    <name type="scientific">marine metagenome</name>
    <dbReference type="NCBI Taxonomy" id="408172"/>
    <lineage>
        <taxon>unclassified sequences</taxon>
        <taxon>metagenomes</taxon>
        <taxon>ecological metagenomes</taxon>
    </lineage>
</organism>
<evidence type="ECO:0000256" key="1">
    <source>
        <dbReference type="ARBA" id="ARBA00010838"/>
    </source>
</evidence>
<sequence length="405" mass="44159">MALPDDFRWGATASSVSTDGVAPTADWSTWERDGLAPRSGAGGGFTSDYADDLKLAAQIGLTDIRVTVEWARVEPRPGVVDSGVVDHYREVLGAAREARLAPWITLHHTSLPGWFAEDERGFRDASSRTRFWSRHVDRTAEQFDDLAAGWAPIEDPIGWALRGFLLGTRPPGGHDPERAREAVEGVVEATFDAWRLLSSGRQPVMTVLGLPSVVPVDAEARDEARLWESVLWDTWLRALGDGEFALPWKAAVDRPDLQGVVDLVGIAADHPVGIDRHGAFHPHPVDGRADGSGFCPVPEELGVVLRRVHEALPDHDLVVAATGVGTTDDDWRDELLTATVDQVELAITDGVPVTGLFHDSLVDGYEWTRGFDAPRGLVTRDRRLKESGRNLSQRITGHPPDASLS</sequence>
<proteinExistence type="inferred from homology"/>
<dbReference type="SUPFAM" id="SSF51445">
    <property type="entry name" value="(Trans)glycosidases"/>
    <property type="match status" value="1"/>
</dbReference>
<dbReference type="Pfam" id="PF00232">
    <property type="entry name" value="Glyco_hydro_1"/>
    <property type="match status" value="2"/>
</dbReference>